<evidence type="ECO:0000313" key="3">
    <source>
        <dbReference type="Proteomes" id="UP001341840"/>
    </source>
</evidence>
<name>A0ABU6R5M8_9FABA</name>
<proteinExistence type="predicted"/>
<feature type="region of interest" description="Disordered" evidence="1">
    <location>
        <begin position="185"/>
        <end position="231"/>
    </location>
</feature>
<feature type="compositionally biased region" description="Polar residues" evidence="1">
    <location>
        <begin position="17"/>
        <end position="31"/>
    </location>
</feature>
<reference evidence="2 3" key="1">
    <citation type="journal article" date="2023" name="Plants (Basel)">
        <title>Bridging the Gap: Combining Genomics and Transcriptomics Approaches to Understand Stylosanthes scabra, an Orphan Legume from the Brazilian Caatinga.</title>
        <authorList>
            <person name="Ferreira-Neto J.R.C."/>
            <person name="da Silva M.D."/>
            <person name="Binneck E."/>
            <person name="de Melo N.F."/>
            <person name="da Silva R.H."/>
            <person name="de Melo A.L.T.M."/>
            <person name="Pandolfi V."/>
            <person name="Bustamante F.O."/>
            <person name="Brasileiro-Vidal A.C."/>
            <person name="Benko-Iseppon A.M."/>
        </authorList>
    </citation>
    <scope>NUCLEOTIDE SEQUENCE [LARGE SCALE GENOMIC DNA]</scope>
    <source>
        <tissue evidence="2">Leaves</tissue>
    </source>
</reference>
<feature type="region of interest" description="Disordered" evidence="1">
    <location>
        <begin position="101"/>
        <end position="130"/>
    </location>
</feature>
<evidence type="ECO:0000313" key="2">
    <source>
        <dbReference type="EMBL" id="MED6119113.1"/>
    </source>
</evidence>
<organism evidence="2 3">
    <name type="scientific">Stylosanthes scabra</name>
    <dbReference type="NCBI Taxonomy" id="79078"/>
    <lineage>
        <taxon>Eukaryota</taxon>
        <taxon>Viridiplantae</taxon>
        <taxon>Streptophyta</taxon>
        <taxon>Embryophyta</taxon>
        <taxon>Tracheophyta</taxon>
        <taxon>Spermatophyta</taxon>
        <taxon>Magnoliopsida</taxon>
        <taxon>eudicotyledons</taxon>
        <taxon>Gunneridae</taxon>
        <taxon>Pentapetalae</taxon>
        <taxon>rosids</taxon>
        <taxon>fabids</taxon>
        <taxon>Fabales</taxon>
        <taxon>Fabaceae</taxon>
        <taxon>Papilionoideae</taxon>
        <taxon>50 kb inversion clade</taxon>
        <taxon>dalbergioids sensu lato</taxon>
        <taxon>Dalbergieae</taxon>
        <taxon>Pterocarpus clade</taxon>
        <taxon>Stylosanthes</taxon>
    </lineage>
</organism>
<feature type="compositionally biased region" description="Low complexity" evidence="1">
    <location>
        <begin position="189"/>
        <end position="203"/>
    </location>
</feature>
<feature type="compositionally biased region" description="Pro residues" evidence="1">
    <location>
        <begin position="204"/>
        <end position="215"/>
    </location>
</feature>
<dbReference type="Proteomes" id="UP001341840">
    <property type="component" value="Unassembled WGS sequence"/>
</dbReference>
<feature type="compositionally biased region" description="Low complexity" evidence="1">
    <location>
        <begin position="32"/>
        <end position="44"/>
    </location>
</feature>
<accession>A0ABU6R5M8</accession>
<comment type="caution">
    <text evidence="2">The sequence shown here is derived from an EMBL/GenBank/DDBJ whole genome shotgun (WGS) entry which is preliminary data.</text>
</comment>
<sequence length="231" mass="25435">MARKFASNWPTIRRKPSNISSTTQPLSHSQTRLSLSSNLPQNPSRPHHCRRPIKEPTIAGSLTFPRRRHPLRTAQRVHVLPVEEEQEGAVPPCLAAAAAPCRRRSSSGSQFRAPPPLSPDPRRRSPPPSLALSAPPYCRCSLPVLAQQQMLHLGRVTGKIIMSDTEEHLRRMEEMQRQMAAFYDPLRPGASATAGGSGTSTASPLPPRPPPPPPRQPDHNDDGDDDDYEDA</sequence>
<evidence type="ECO:0000256" key="1">
    <source>
        <dbReference type="SAM" id="MobiDB-lite"/>
    </source>
</evidence>
<feature type="compositionally biased region" description="Acidic residues" evidence="1">
    <location>
        <begin position="221"/>
        <end position="231"/>
    </location>
</feature>
<protein>
    <submittedName>
        <fullName evidence="2">Uncharacterized protein</fullName>
    </submittedName>
</protein>
<dbReference type="EMBL" id="JASCZI010030228">
    <property type="protein sequence ID" value="MED6119113.1"/>
    <property type="molecule type" value="Genomic_DNA"/>
</dbReference>
<feature type="region of interest" description="Disordered" evidence="1">
    <location>
        <begin position="1"/>
        <end position="69"/>
    </location>
</feature>
<keyword evidence="3" id="KW-1185">Reference proteome</keyword>
<gene>
    <name evidence="2" type="ORF">PIB30_008922</name>
</gene>